<reference evidence="4" key="1">
    <citation type="submission" date="2025-08" db="UniProtKB">
        <authorList>
            <consortium name="Ensembl"/>
        </authorList>
    </citation>
    <scope>IDENTIFICATION</scope>
</reference>
<evidence type="ECO:0000256" key="2">
    <source>
        <dbReference type="SAM" id="Coils"/>
    </source>
</evidence>
<dbReference type="OrthoDB" id="9451547at2759"/>
<dbReference type="OMA" id="GWSENRQ"/>
<feature type="coiled-coil region" evidence="2">
    <location>
        <begin position="288"/>
        <end position="315"/>
    </location>
</feature>
<proteinExistence type="predicted"/>
<keyword evidence="5" id="KW-1185">Reference proteome</keyword>
<accession>A0A8C5FUY2</accession>
<evidence type="ECO:0000313" key="4">
    <source>
        <dbReference type="Ensembl" id="ENSGMOP00000063345.1"/>
    </source>
</evidence>
<name>A0A8C5FUY2_GADMO</name>
<feature type="compositionally biased region" description="Low complexity" evidence="3">
    <location>
        <begin position="129"/>
        <end position="147"/>
    </location>
</feature>
<evidence type="ECO:0000313" key="5">
    <source>
        <dbReference type="Proteomes" id="UP000694546"/>
    </source>
</evidence>
<feature type="compositionally biased region" description="Basic and acidic residues" evidence="3">
    <location>
        <begin position="30"/>
        <end position="40"/>
    </location>
</feature>
<feature type="region of interest" description="Disordered" evidence="3">
    <location>
        <begin position="357"/>
        <end position="456"/>
    </location>
</feature>
<feature type="compositionally biased region" description="Polar residues" evidence="3">
    <location>
        <begin position="443"/>
        <end position="456"/>
    </location>
</feature>
<gene>
    <name evidence="4" type="primary">bicdl2l</name>
</gene>
<feature type="compositionally biased region" description="Basic residues" evidence="3">
    <location>
        <begin position="419"/>
        <end position="428"/>
    </location>
</feature>
<sequence length="456" mass="50185">MEGSLPFSALNDRLRPHSTLQRLYAPPSIWEDRQTPRPLREGPSGGGARPTLYQGRPDPEESNARSEEPTEEDSETGSLDSDGGSSMNEDQGNRSDLLSLLTQCLDPAMRLTDTGSEGLEDPAEGRPDASSPSSTERSSEGSSSPARETGRGADPRGADRSLPDLIRGSGRRLSRRRTLGPVSDTLKEVRREVALSRSRSIRLKAQVDKLQEEGPGWSQHRERVTEEVLSILKLLRPLSDARLVEPSSSADRLDAGLSQLQHVARSLALSHGNQSYGVGKRSEDMAILEQALRDRDEAIEKKKGMEAELLRSKSEMMYLNNQLLEAVQKRLELSLELEAWKEDLQYILNQQLQQQQSQQAEESQKRSRGGLLRRTNRVPVQRPDPPAPAPAPNPSPPPPPPPALTKAFPSDGFSSLSRAFKHRFRRGKVPSQGDQEPAGPDVQQASATGFQTVSLD</sequence>
<feature type="compositionally biased region" description="Pro residues" evidence="3">
    <location>
        <begin position="382"/>
        <end position="403"/>
    </location>
</feature>
<feature type="compositionally biased region" description="Basic and acidic residues" evidence="3">
    <location>
        <begin position="148"/>
        <end position="162"/>
    </location>
</feature>
<dbReference type="GO" id="GO:0055107">
    <property type="term" value="P:Golgi to secretory granule transport"/>
    <property type="evidence" value="ECO:0007669"/>
    <property type="project" value="TreeGrafter"/>
</dbReference>
<feature type="compositionally biased region" description="Polar residues" evidence="3">
    <location>
        <begin position="76"/>
        <end position="102"/>
    </location>
</feature>
<dbReference type="Proteomes" id="UP000694546">
    <property type="component" value="Chromosome 7"/>
</dbReference>
<dbReference type="Ensembl" id="ENSGMOT00000033006.1">
    <property type="protein sequence ID" value="ENSGMOP00000063345.1"/>
    <property type="gene ID" value="ENSGMOG00000029243.1"/>
</dbReference>
<dbReference type="AlphaFoldDB" id="A0A8C5FUY2"/>
<dbReference type="GeneTree" id="ENSGT00940000165761"/>
<dbReference type="InterPro" id="IPR051149">
    <property type="entry name" value="Spindly/BICDR_Dynein_Adapter"/>
</dbReference>
<dbReference type="PANTHER" id="PTHR32123">
    <property type="entry name" value="BICD FAMILY-LIKE CARGO ADAPTER"/>
    <property type="match status" value="1"/>
</dbReference>
<keyword evidence="1 2" id="KW-0175">Coiled coil</keyword>
<evidence type="ECO:0000256" key="1">
    <source>
        <dbReference type="ARBA" id="ARBA00023054"/>
    </source>
</evidence>
<reference evidence="4" key="2">
    <citation type="submission" date="2025-09" db="UniProtKB">
        <authorList>
            <consortium name="Ensembl"/>
        </authorList>
    </citation>
    <scope>IDENTIFICATION</scope>
</reference>
<feature type="region of interest" description="Disordered" evidence="3">
    <location>
        <begin position="1"/>
        <end position="179"/>
    </location>
</feature>
<dbReference type="GO" id="GO:0047496">
    <property type="term" value="P:vesicle transport along microtubule"/>
    <property type="evidence" value="ECO:0007669"/>
    <property type="project" value="TreeGrafter"/>
</dbReference>
<protein>
    <submittedName>
        <fullName evidence="4">Bicaudal-D-related protein 2-like</fullName>
    </submittedName>
</protein>
<organism evidence="4 5">
    <name type="scientific">Gadus morhua</name>
    <name type="common">Atlantic cod</name>
    <dbReference type="NCBI Taxonomy" id="8049"/>
    <lineage>
        <taxon>Eukaryota</taxon>
        <taxon>Metazoa</taxon>
        <taxon>Chordata</taxon>
        <taxon>Craniata</taxon>
        <taxon>Vertebrata</taxon>
        <taxon>Euteleostomi</taxon>
        <taxon>Actinopterygii</taxon>
        <taxon>Neopterygii</taxon>
        <taxon>Teleostei</taxon>
        <taxon>Neoteleostei</taxon>
        <taxon>Acanthomorphata</taxon>
        <taxon>Zeiogadaria</taxon>
        <taxon>Gadariae</taxon>
        <taxon>Gadiformes</taxon>
        <taxon>Gadoidei</taxon>
        <taxon>Gadidae</taxon>
        <taxon>Gadus</taxon>
    </lineage>
</organism>
<dbReference type="PANTHER" id="PTHR32123:SF13">
    <property type="entry name" value="BICAUDAL D-RELATED PROTEIN HOMOLOG"/>
    <property type="match status" value="1"/>
</dbReference>
<feature type="compositionally biased region" description="Basic and acidic residues" evidence="3">
    <location>
        <begin position="57"/>
        <end position="68"/>
    </location>
</feature>
<feature type="compositionally biased region" description="Basic residues" evidence="3">
    <location>
        <begin position="169"/>
        <end position="178"/>
    </location>
</feature>
<evidence type="ECO:0000256" key="3">
    <source>
        <dbReference type="SAM" id="MobiDB-lite"/>
    </source>
</evidence>